<dbReference type="HOGENOM" id="CLU_601056_0_0_10"/>
<name>C7LK33_KARMS</name>
<dbReference type="PANTHER" id="PTHR39425:SF1">
    <property type="entry name" value="CYTOCHROME C7-LIKE DOMAIN-CONTAINING PROTEIN"/>
    <property type="match status" value="1"/>
</dbReference>
<evidence type="ECO:0000256" key="2">
    <source>
        <dbReference type="ARBA" id="ARBA00022723"/>
    </source>
</evidence>
<dbReference type="STRING" id="595499.SMDSEM_071"/>
<dbReference type="PROSITE" id="PS51007">
    <property type="entry name" value="CYTC"/>
    <property type="match status" value="1"/>
</dbReference>
<keyword evidence="5" id="KW-1133">Transmembrane helix</keyword>
<reference evidence="7 8" key="1">
    <citation type="journal article" date="2009" name="Proc. Natl. Acad. Sci. U.S.A.">
        <title>Convergent evolution of metabolic roles in bacterial co-symbionts of insects.</title>
        <authorList>
            <person name="McCutcheon J.P."/>
            <person name="McDonald B.R."/>
            <person name="Moran N.A."/>
        </authorList>
    </citation>
    <scope>NUCLEOTIDE SEQUENCE [LARGE SCALE GENOMIC DNA]</scope>
    <source>
        <strain evidence="7 8">SMDSEM</strain>
    </source>
</reference>
<dbReference type="Pfam" id="PF00034">
    <property type="entry name" value="Cytochrom_C"/>
    <property type="match status" value="1"/>
</dbReference>
<keyword evidence="1 4" id="KW-0349">Heme</keyword>
<dbReference type="InterPro" id="IPR036280">
    <property type="entry name" value="Multihaem_cyt_sf"/>
</dbReference>
<feature type="transmembrane region" description="Helical" evidence="5">
    <location>
        <begin position="215"/>
        <end position="235"/>
    </location>
</feature>
<dbReference type="CDD" id="cd08168">
    <property type="entry name" value="Cytochrom_C3"/>
    <property type="match status" value="1"/>
</dbReference>
<dbReference type="GO" id="GO:0009055">
    <property type="term" value="F:electron transfer activity"/>
    <property type="evidence" value="ECO:0007669"/>
    <property type="project" value="InterPro"/>
</dbReference>
<feature type="transmembrane region" description="Helical" evidence="5">
    <location>
        <begin position="156"/>
        <end position="178"/>
    </location>
</feature>
<keyword evidence="5" id="KW-0812">Transmembrane</keyword>
<dbReference type="EMBL" id="CP001605">
    <property type="protein sequence ID" value="ACU52795.1"/>
    <property type="molecule type" value="Genomic_DNA"/>
</dbReference>
<dbReference type="PANTHER" id="PTHR39425">
    <property type="entry name" value="LIPOPROTEIN CYTOCHROME C"/>
    <property type="match status" value="1"/>
</dbReference>
<dbReference type="KEGG" id="sms:SMDSEM_071"/>
<evidence type="ECO:0000256" key="3">
    <source>
        <dbReference type="ARBA" id="ARBA00023004"/>
    </source>
</evidence>
<dbReference type="Gene3D" id="3.90.10.10">
    <property type="entry name" value="Cytochrome C3"/>
    <property type="match status" value="2"/>
</dbReference>
<dbReference type="SUPFAM" id="SSF48695">
    <property type="entry name" value="Multiheme cytochromes"/>
    <property type="match status" value="1"/>
</dbReference>
<organism evidence="7 8">
    <name type="scientific">Karelsulcia muelleri (strain SMDSEM)</name>
    <name type="common">Sulcia muelleri</name>
    <dbReference type="NCBI Taxonomy" id="595499"/>
    <lineage>
        <taxon>Bacteria</taxon>
        <taxon>Pseudomonadati</taxon>
        <taxon>Bacteroidota</taxon>
        <taxon>Flavobacteriia</taxon>
        <taxon>Flavobacteriales</taxon>
        <taxon>Candidatus Karelsulcia</taxon>
    </lineage>
</organism>
<evidence type="ECO:0000313" key="7">
    <source>
        <dbReference type="EMBL" id="ACU52795.1"/>
    </source>
</evidence>
<proteinExistence type="predicted"/>
<dbReference type="Gene3D" id="1.10.760.10">
    <property type="entry name" value="Cytochrome c-like domain"/>
    <property type="match status" value="1"/>
</dbReference>
<evidence type="ECO:0000259" key="6">
    <source>
        <dbReference type="PROSITE" id="PS51007"/>
    </source>
</evidence>
<accession>C7LK33</accession>
<keyword evidence="5" id="KW-0472">Membrane</keyword>
<keyword evidence="3 4" id="KW-0408">Iron</keyword>
<dbReference type="InterPro" id="IPR009056">
    <property type="entry name" value="Cyt_c-like_dom"/>
</dbReference>
<evidence type="ECO:0000256" key="4">
    <source>
        <dbReference type="PROSITE-ProRule" id="PRU00433"/>
    </source>
</evidence>
<protein>
    <submittedName>
        <fullName evidence="7">Cytochrome c</fullName>
    </submittedName>
</protein>
<evidence type="ECO:0000256" key="5">
    <source>
        <dbReference type="SAM" id="Phobius"/>
    </source>
</evidence>
<feature type="domain" description="Cytochrome c" evidence="6">
    <location>
        <begin position="32"/>
        <end position="126"/>
    </location>
</feature>
<evidence type="ECO:0000313" key="8">
    <source>
        <dbReference type="Proteomes" id="UP000008074"/>
    </source>
</evidence>
<gene>
    <name evidence="7" type="ordered locus">SMDSEM_071</name>
</gene>
<dbReference type="Proteomes" id="UP000008074">
    <property type="component" value="Chromosome"/>
</dbReference>
<dbReference type="SUPFAM" id="SSF46626">
    <property type="entry name" value="Cytochrome c"/>
    <property type="match status" value="1"/>
</dbReference>
<dbReference type="InterPro" id="IPR036909">
    <property type="entry name" value="Cyt_c-like_dom_sf"/>
</dbReference>
<keyword evidence="2 4" id="KW-0479">Metal-binding</keyword>
<dbReference type="GO" id="GO:0046872">
    <property type="term" value="F:metal ion binding"/>
    <property type="evidence" value="ECO:0007669"/>
    <property type="project" value="UniProtKB-KW"/>
</dbReference>
<dbReference type="GO" id="GO:0020037">
    <property type="term" value="F:heme binding"/>
    <property type="evidence" value="ECO:0007669"/>
    <property type="project" value="InterPro"/>
</dbReference>
<evidence type="ECO:0000256" key="1">
    <source>
        <dbReference type="ARBA" id="ARBA00022617"/>
    </source>
</evidence>
<sequence length="440" mass="52345">MNKYLKKIKLILISISIVYILNIKNCYSNLNKKIEHGKNLFKQNCTACHSLELKKKLIGPPLYGINEKRNKKWLYKWIKNNKKLRESGDKEAIELYNNSNKVEMPLFTKLSKKEIKDILFFIKKSNNLNKKNNKIMIEKSNFNLINYLKDPFIRTIFLSLFILSLILIYLINKLIYFLKILKLNSFKENGLKKRELSTTKLVFFLIRMKLKIQKIYYIIQILFITYVLWILWIFLMRIDVNKGYKPNQPIFFSHKIHSGINQIPCEYCHSSSIYSKVSGIPSLNVCMNCHLSINEYNGNYFCFGKTKKYFDNEIKKIYKYLGWNERSRVISGKEFNIKWIRIHNLPDFVYFNHSQHIIVAGKEIKKSKKVDSTCEACHGDVKNMDKISMYNDFTMEWCIKCHKQTKINKHNKYYLNYFNKKNLNKTISSIGGIECGKCHY</sequence>
<dbReference type="AlphaFoldDB" id="C7LK33"/>